<evidence type="ECO:0000313" key="2">
    <source>
        <dbReference type="EMBL" id="RNB57201.1"/>
    </source>
</evidence>
<comment type="caution">
    <text evidence="2">The sequence shown here is derived from an EMBL/GenBank/DDBJ whole genome shotgun (WGS) entry which is preliminary data.</text>
</comment>
<organism evidence="2 3">
    <name type="scientific">Brevibacillus agri</name>
    <dbReference type="NCBI Taxonomy" id="51101"/>
    <lineage>
        <taxon>Bacteria</taxon>
        <taxon>Bacillati</taxon>
        <taxon>Bacillota</taxon>
        <taxon>Bacilli</taxon>
        <taxon>Bacillales</taxon>
        <taxon>Paenibacillaceae</taxon>
        <taxon>Brevibacillus</taxon>
    </lineage>
</organism>
<protein>
    <submittedName>
        <fullName evidence="2">DUF3679 domain-containing protein</fullName>
    </submittedName>
</protein>
<dbReference type="RefSeq" id="WP_007777498.1">
    <property type="nucleotide sequence ID" value="NZ_BJOD01000018.1"/>
</dbReference>
<dbReference type="AlphaFoldDB" id="A0A3M8B140"/>
<dbReference type="OrthoDB" id="2475076at2"/>
<dbReference type="GeneID" id="82812372"/>
<dbReference type="InterPro" id="IPR020534">
    <property type="entry name" value="Uncharacterised_YqxA"/>
</dbReference>
<sequence>MNVTVKLTGLLIILLVGVVIGLQTAERGISKVSGVPEEKAQTFYIKKVDQGQMEIAVMGKQVQTAGPEKMVNYVSRVGLTLGDSIKNGAQMFVDWVGSFFEP</sequence>
<evidence type="ECO:0000313" key="4">
    <source>
        <dbReference type="Proteomes" id="UP000317180"/>
    </source>
</evidence>
<accession>A0A3M8B140</accession>
<dbReference type="EMBL" id="RHHN01000025">
    <property type="protein sequence ID" value="RNB57201.1"/>
    <property type="molecule type" value="Genomic_DNA"/>
</dbReference>
<name>A0A3M8B140_9BACL</name>
<evidence type="ECO:0000313" key="1">
    <source>
        <dbReference type="EMBL" id="GED26046.1"/>
    </source>
</evidence>
<keyword evidence="4" id="KW-1185">Reference proteome</keyword>
<evidence type="ECO:0000313" key="3">
    <source>
        <dbReference type="Proteomes" id="UP000276178"/>
    </source>
</evidence>
<proteinExistence type="predicted"/>
<dbReference type="Pfam" id="PF12438">
    <property type="entry name" value="DUF3679"/>
    <property type="match status" value="1"/>
</dbReference>
<dbReference type="Proteomes" id="UP000317180">
    <property type="component" value="Unassembled WGS sequence"/>
</dbReference>
<dbReference type="EMBL" id="BJOD01000018">
    <property type="protein sequence ID" value="GED26046.1"/>
    <property type="molecule type" value="Genomic_DNA"/>
</dbReference>
<reference evidence="1 4" key="2">
    <citation type="submission" date="2019-06" db="EMBL/GenBank/DDBJ databases">
        <title>Whole genome shotgun sequence of Brevibacillus agri NBRC 15538.</title>
        <authorList>
            <person name="Hosoyama A."/>
            <person name="Uohara A."/>
            <person name="Ohji S."/>
            <person name="Ichikawa N."/>
        </authorList>
    </citation>
    <scope>NUCLEOTIDE SEQUENCE [LARGE SCALE GENOMIC DNA]</scope>
    <source>
        <strain evidence="1 4">NBRC 15538</strain>
    </source>
</reference>
<reference evidence="2 3" key="1">
    <citation type="submission" date="2018-10" db="EMBL/GenBank/DDBJ databases">
        <title>Phylogenomics of Brevibacillus.</title>
        <authorList>
            <person name="Dunlap C."/>
        </authorList>
    </citation>
    <scope>NUCLEOTIDE SEQUENCE [LARGE SCALE GENOMIC DNA]</scope>
    <source>
        <strain evidence="2 3">NRRL NRS 1219</strain>
    </source>
</reference>
<gene>
    <name evidence="1" type="ORF">BAG01nite_21480</name>
    <name evidence="2" type="ORF">EB820_07925</name>
</gene>
<dbReference type="Proteomes" id="UP000276178">
    <property type="component" value="Unassembled WGS sequence"/>
</dbReference>